<accession>A0A9X3AJJ0</accession>
<gene>
    <name evidence="1" type="ORF">NZH93_48160</name>
</gene>
<reference evidence="1" key="1">
    <citation type="submission" date="2022-08" db="EMBL/GenBank/DDBJ databases">
        <authorList>
            <person name="Tistechok S."/>
            <person name="Samborskyy M."/>
            <person name="Roman I."/>
        </authorList>
    </citation>
    <scope>NUCLEOTIDE SEQUENCE</scope>
    <source>
        <strain evidence="1">DSM 103496</strain>
    </source>
</reference>
<dbReference type="RefSeq" id="WP_259630098.1">
    <property type="nucleotide sequence ID" value="NZ_JANYMP010000051.1"/>
</dbReference>
<dbReference type="AlphaFoldDB" id="A0A9X3AJJ0"/>
<keyword evidence="2" id="KW-1185">Reference proteome</keyword>
<evidence type="ECO:0000313" key="2">
    <source>
        <dbReference type="Proteomes" id="UP001141259"/>
    </source>
</evidence>
<organism evidence="1 2">
    <name type="scientific">Umezawaea endophytica</name>
    <dbReference type="NCBI Taxonomy" id="1654476"/>
    <lineage>
        <taxon>Bacteria</taxon>
        <taxon>Bacillati</taxon>
        <taxon>Actinomycetota</taxon>
        <taxon>Actinomycetes</taxon>
        <taxon>Pseudonocardiales</taxon>
        <taxon>Pseudonocardiaceae</taxon>
        <taxon>Umezawaea</taxon>
    </lineage>
</organism>
<sequence length="92" mass="10452">MSNRQRREATRQPPAVRSDRAVMWRGTRFTLPTADTFPLDAMEAEEDGRHLAALRLILGDAQYRTWRSMASTAADAEDFSRSVMRELGRGNP</sequence>
<name>A0A9X3AJJ0_9PSEU</name>
<dbReference type="Proteomes" id="UP001141259">
    <property type="component" value="Unassembled WGS sequence"/>
</dbReference>
<comment type="caution">
    <text evidence="1">The sequence shown here is derived from an EMBL/GenBank/DDBJ whole genome shotgun (WGS) entry which is preliminary data.</text>
</comment>
<protein>
    <submittedName>
        <fullName evidence="1">Uncharacterized protein</fullName>
    </submittedName>
</protein>
<dbReference type="EMBL" id="JANYMP010000051">
    <property type="protein sequence ID" value="MCS7484652.1"/>
    <property type="molecule type" value="Genomic_DNA"/>
</dbReference>
<evidence type="ECO:0000313" key="1">
    <source>
        <dbReference type="EMBL" id="MCS7484652.1"/>
    </source>
</evidence>
<proteinExistence type="predicted"/>